<dbReference type="GO" id="GO:0019752">
    <property type="term" value="P:carboxylic acid metabolic process"/>
    <property type="evidence" value="ECO:0007669"/>
    <property type="project" value="InterPro"/>
</dbReference>
<dbReference type="OrthoDB" id="9803665at2"/>
<dbReference type="InterPro" id="IPR002129">
    <property type="entry name" value="PyrdxlP-dep_de-COase"/>
</dbReference>
<evidence type="ECO:0000256" key="1">
    <source>
        <dbReference type="ARBA" id="ARBA00001933"/>
    </source>
</evidence>
<keyword evidence="2 4" id="KW-0663">Pyridoxal phosphate</keyword>
<dbReference type="PANTHER" id="PTHR42735:SF4">
    <property type="entry name" value="PYRIDOXAL PHOSPHATE-DEPENDENT DECARBOXYLASE FAMILY PROTEIN"/>
    <property type="match status" value="1"/>
</dbReference>
<sequence length="644" mass="70259">MNQPALYPCFLGPYGENDQLLESLVVEFLRDHVYWRRNLHPEDLPAIPTGANRRPDYIEFESRLRRELHLLSAALKRSVPFHSPRYLGHMVSDLLIPGLAAQMLALPYNPNNVSADAAPITIDLELKAGLQLAAMLGWPADPAHDDCAFGHLTSGGTLANLQGLRLALALKAFPVALRAAGVPLPGVPDEDWEAFNTGPAVATALFAAWCDWRDALAPRERQGWQRRVDAQRIETLGLSDFLDRHPQLSTPCVFAPATAHYSWSKGMKMLGLGRAQLALIPGQAMRLDVDALQEALDDCLRLRQPVLMAVGVLGSTEFGTIDPLDRLADARDGMQARGLGFSLHLDAAWGGYLASLFRNADGGLRTRDEVGAGFREFPRPEVHRAFAAIPRMDSVTIDPHKLGYLPYGSGAFLCRDQRAIGLLAEDADYVFDGAPATDFFQRHRQLGRYIPEGSKPGANAAAVYVTHRVLPLDHGNFGRLQAQGILAAEAFMDEARGFIARIAPLATVAVPFAPDCNLVCLAMNPQGNRDVARMNRFMRGLHDALRASPEQPLQRGEYFGSMTTLRPEAMGAEDTARVLAALGLEADALDDGGEDRDRIVVLRHTLMNPFLLDAGGAGGGYLRGYFDYLERLVGAALAQEARAA</sequence>
<evidence type="ECO:0000259" key="5">
    <source>
        <dbReference type="Pfam" id="PF21391"/>
    </source>
</evidence>
<keyword evidence="3" id="KW-0456">Lyase</keyword>
<name>A0A518N4Z1_9GAMM</name>
<gene>
    <name evidence="6" type="ORF">FPZ22_08880</name>
</gene>
<feature type="domain" description="L-tyrosine decarboxylase C-terminal" evidence="5">
    <location>
        <begin position="510"/>
        <end position="613"/>
    </location>
</feature>
<dbReference type="GO" id="GO:0016830">
    <property type="term" value="F:carbon-carbon lyase activity"/>
    <property type="evidence" value="ECO:0007669"/>
    <property type="project" value="InterPro"/>
</dbReference>
<dbReference type="Pfam" id="PF00282">
    <property type="entry name" value="Pyridoxal_deC"/>
    <property type="match status" value="1"/>
</dbReference>
<dbReference type="SUPFAM" id="SSF53383">
    <property type="entry name" value="PLP-dependent transferases"/>
    <property type="match status" value="1"/>
</dbReference>
<proteinExistence type="predicted"/>
<dbReference type="InterPro" id="IPR015424">
    <property type="entry name" value="PyrdxlP-dep_Trfase"/>
</dbReference>
<dbReference type="GO" id="GO:0030170">
    <property type="term" value="F:pyridoxal phosphate binding"/>
    <property type="evidence" value="ECO:0007669"/>
    <property type="project" value="InterPro"/>
</dbReference>
<dbReference type="InterPro" id="IPR050477">
    <property type="entry name" value="GrpII_AminoAcid_Decarb"/>
</dbReference>
<protein>
    <submittedName>
        <fullName evidence="6">Pyridoxal-dependent decarboxylase</fullName>
    </submittedName>
</protein>
<comment type="cofactor">
    <cofactor evidence="1 4">
        <name>pyridoxal 5'-phosphate</name>
        <dbReference type="ChEBI" id="CHEBI:597326"/>
    </cofactor>
</comment>
<dbReference type="PANTHER" id="PTHR42735">
    <property type="match status" value="1"/>
</dbReference>
<feature type="modified residue" description="N6-(pyridoxal phosphate)lysine" evidence="4">
    <location>
        <position position="401"/>
    </location>
</feature>
<organism evidence="6 7">
    <name type="scientific">Luteimonas granuli</name>
    <dbReference type="NCBI Taxonomy" id="1176533"/>
    <lineage>
        <taxon>Bacteria</taxon>
        <taxon>Pseudomonadati</taxon>
        <taxon>Pseudomonadota</taxon>
        <taxon>Gammaproteobacteria</taxon>
        <taxon>Lysobacterales</taxon>
        <taxon>Lysobacteraceae</taxon>
        <taxon>Luteimonas</taxon>
    </lineage>
</organism>
<reference evidence="6 7" key="1">
    <citation type="submission" date="2019-07" db="EMBL/GenBank/DDBJ databases">
        <title>Full genome sequence of Luteimonas sp. Gr-4.</title>
        <authorList>
            <person name="Im W.-T."/>
        </authorList>
    </citation>
    <scope>NUCLEOTIDE SEQUENCE [LARGE SCALE GENOMIC DNA]</scope>
    <source>
        <strain evidence="6 7">Gr-4</strain>
    </source>
</reference>
<dbReference type="Pfam" id="PF21391">
    <property type="entry name" value="tyr_de_CO2_C"/>
    <property type="match status" value="1"/>
</dbReference>
<dbReference type="InterPro" id="IPR049373">
    <property type="entry name" value="TyrDC_C"/>
</dbReference>
<evidence type="ECO:0000313" key="7">
    <source>
        <dbReference type="Proteomes" id="UP000316584"/>
    </source>
</evidence>
<evidence type="ECO:0000256" key="4">
    <source>
        <dbReference type="PIRSR" id="PIRSR602129-50"/>
    </source>
</evidence>
<keyword evidence="7" id="KW-1185">Reference proteome</keyword>
<evidence type="ECO:0000313" key="6">
    <source>
        <dbReference type="EMBL" id="QDW66992.1"/>
    </source>
</evidence>
<dbReference type="EMBL" id="CP042218">
    <property type="protein sequence ID" value="QDW66992.1"/>
    <property type="molecule type" value="Genomic_DNA"/>
</dbReference>
<dbReference type="AlphaFoldDB" id="A0A518N4Z1"/>
<dbReference type="InterPro" id="IPR015421">
    <property type="entry name" value="PyrdxlP-dep_Trfase_major"/>
</dbReference>
<accession>A0A518N4Z1</accession>
<dbReference type="Gene3D" id="3.40.640.10">
    <property type="entry name" value="Type I PLP-dependent aspartate aminotransferase-like (Major domain)"/>
    <property type="match status" value="1"/>
</dbReference>
<evidence type="ECO:0000256" key="3">
    <source>
        <dbReference type="ARBA" id="ARBA00023239"/>
    </source>
</evidence>
<dbReference type="Proteomes" id="UP000316584">
    <property type="component" value="Chromosome"/>
</dbReference>
<dbReference type="KEGG" id="lug:FPZ22_08880"/>
<dbReference type="RefSeq" id="WP_144892256.1">
    <property type="nucleotide sequence ID" value="NZ_CP042218.1"/>
</dbReference>
<evidence type="ECO:0000256" key="2">
    <source>
        <dbReference type="ARBA" id="ARBA00022898"/>
    </source>
</evidence>